<gene>
    <name evidence="1" type="ORF">GIB67_039861</name>
</gene>
<proteinExistence type="predicted"/>
<organism evidence="1 2">
    <name type="scientific">Kingdonia uniflora</name>
    <dbReference type="NCBI Taxonomy" id="39325"/>
    <lineage>
        <taxon>Eukaryota</taxon>
        <taxon>Viridiplantae</taxon>
        <taxon>Streptophyta</taxon>
        <taxon>Embryophyta</taxon>
        <taxon>Tracheophyta</taxon>
        <taxon>Spermatophyta</taxon>
        <taxon>Magnoliopsida</taxon>
        <taxon>Ranunculales</taxon>
        <taxon>Circaeasteraceae</taxon>
        <taxon>Kingdonia</taxon>
    </lineage>
</organism>
<evidence type="ECO:0000313" key="2">
    <source>
        <dbReference type="Proteomes" id="UP000541444"/>
    </source>
</evidence>
<sequence length="56" mass="6541">MNVCEFEVSRFMSTDTSTTAQTPSECFLQNRRKLTSRMGTKVLMEKNDYRIKEITS</sequence>
<dbReference type="AlphaFoldDB" id="A0A7J7P3J6"/>
<name>A0A7J7P3J6_9MAGN</name>
<reference evidence="1 2" key="1">
    <citation type="journal article" date="2020" name="IScience">
        <title>Genome Sequencing of the Endangered Kingdonia uniflora (Circaeasteraceae, Ranunculales) Reveals Potential Mechanisms of Evolutionary Specialization.</title>
        <authorList>
            <person name="Sun Y."/>
            <person name="Deng T."/>
            <person name="Zhang A."/>
            <person name="Moore M.J."/>
            <person name="Landis J.B."/>
            <person name="Lin N."/>
            <person name="Zhang H."/>
            <person name="Zhang X."/>
            <person name="Huang J."/>
            <person name="Zhang X."/>
            <person name="Sun H."/>
            <person name="Wang H."/>
        </authorList>
    </citation>
    <scope>NUCLEOTIDE SEQUENCE [LARGE SCALE GENOMIC DNA]</scope>
    <source>
        <strain evidence="1">TB1705</strain>
        <tissue evidence="1">Leaf</tissue>
    </source>
</reference>
<evidence type="ECO:0000313" key="1">
    <source>
        <dbReference type="EMBL" id="KAF6173910.1"/>
    </source>
</evidence>
<comment type="caution">
    <text evidence="1">The sequence shown here is derived from an EMBL/GenBank/DDBJ whole genome shotgun (WGS) entry which is preliminary data.</text>
</comment>
<dbReference type="Proteomes" id="UP000541444">
    <property type="component" value="Unassembled WGS sequence"/>
</dbReference>
<keyword evidence="2" id="KW-1185">Reference proteome</keyword>
<dbReference type="EMBL" id="JACGCM010000309">
    <property type="protein sequence ID" value="KAF6173910.1"/>
    <property type="molecule type" value="Genomic_DNA"/>
</dbReference>
<accession>A0A7J7P3J6</accession>
<protein>
    <submittedName>
        <fullName evidence="1">Uncharacterized protein</fullName>
    </submittedName>
</protein>